<evidence type="ECO:0000256" key="4">
    <source>
        <dbReference type="ARBA" id="ARBA00022448"/>
    </source>
</evidence>
<name>A0A2Z6E115_9BROM</name>
<evidence type="ECO:0000256" key="9">
    <source>
        <dbReference type="SAM" id="MobiDB-lite"/>
    </source>
</evidence>
<reference evidence="10" key="1">
    <citation type="journal article" date="2018" name="Microbiol. Resour. Announc.">
        <title>Complete Genome Sequences of Seven Peanut Stunt Virus Strains from Japan.</title>
        <authorList>
            <person name="Takahashi H."/>
            <person name="Ogawa A."/>
            <person name="Inoue S."/>
            <person name="Yasaka R."/>
            <person name="Ohshima K."/>
            <person name="Ugaki M."/>
            <person name="Suzuki M."/>
        </authorList>
    </citation>
    <scope>NUCLEOTIDE SEQUENCE</scope>
    <source>
        <strain evidence="10">GF</strain>
    </source>
</reference>
<dbReference type="EMBL" id="LC380683">
    <property type="protein sequence ID" value="BBD78649.1"/>
    <property type="molecule type" value="Genomic_RNA"/>
</dbReference>
<evidence type="ECO:0000256" key="1">
    <source>
        <dbReference type="ARBA" id="ARBA00004621"/>
    </source>
</evidence>
<gene>
    <name evidence="10" type="primary">3a</name>
</gene>
<feature type="compositionally biased region" description="Polar residues" evidence="9">
    <location>
        <begin position="268"/>
        <end position="279"/>
    </location>
</feature>
<comment type="similarity">
    <text evidence="2">Belongs to the cucumovirus movement protein family.</text>
</comment>
<dbReference type="GO" id="GO:0046740">
    <property type="term" value="P:transport of virus in host, cell to cell"/>
    <property type="evidence" value="ECO:0007669"/>
    <property type="project" value="UniProtKB-KW"/>
</dbReference>
<accession>A0A2Z6E115</accession>
<keyword evidence="5" id="KW-0916">Viral movement protein</keyword>
<feature type="region of interest" description="Disordered" evidence="9">
    <location>
        <begin position="253"/>
        <end position="291"/>
    </location>
</feature>
<evidence type="ECO:0000256" key="6">
    <source>
        <dbReference type="ARBA" id="ARBA00023081"/>
    </source>
</evidence>
<dbReference type="GO" id="GO:0044219">
    <property type="term" value="C:host cell plasmodesma"/>
    <property type="evidence" value="ECO:0007669"/>
    <property type="project" value="UniProtKB-SubCell"/>
</dbReference>
<evidence type="ECO:0000313" key="10">
    <source>
        <dbReference type="EMBL" id="BBD78649.1"/>
    </source>
</evidence>
<keyword evidence="6" id="KW-1031">Host cell junction</keyword>
<feature type="compositionally biased region" description="Basic and acidic residues" evidence="9">
    <location>
        <begin position="253"/>
        <end position="267"/>
    </location>
</feature>
<organism evidence="10">
    <name type="scientific">Peanut stunt virus</name>
    <dbReference type="NCBI Taxonomy" id="12313"/>
    <lineage>
        <taxon>Viruses</taxon>
        <taxon>Riboviria</taxon>
        <taxon>Orthornavirae</taxon>
        <taxon>Kitrinoviricota</taxon>
        <taxon>Alsuviricetes</taxon>
        <taxon>Martellivirales</taxon>
        <taxon>Bromoviridae</taxon>
        <taxon>Cucumovirus</taxon>
        <taxon>Cucumovirus PSV</taxon>
    </lineage>
</organism>
<dbReference type="Pfam" id="PF00803">
    <property type="entry name" value="3A"/>
    <property type="match status" value="1"/>
</dbReference>
<comment type="function">
    <text evidence="7">Transports viral genome to neighboring plant cells directly through plasmosdesmata, without any budding. The movement protein allows efficient cell to cell propagation, by bypassing the host cell wall barrier. Acts by forming a tubular structure at the host plasmodesmata, enlarging it enough to allow free passage of virion capsids.</text>
</comment>
<comment type="subcellular location">
    <subcellularLocation>
        <location evidence="1">Host cell junction</location>
        <location evidence="1">Host plasmodesma</location>
    </subcellularLocation>
</comment>
<sequence length="291" mass="31712">MSMAFYGSSRTLTQQSSAASTDDLHKILFSPEAIKEMATKCDLGRHHWLRADDAVCVRPLVPESTSNKVAQWFKTGYEAGKLPSKGYMIIPQVLCAVTRTVTSSAEGSLEIYLADTGDVELAPIDDQVVTLHNRDLPALISFQPTYDCPMEKVGDRSRCFAVVIKRHGYLGHPGSTASICSNWQPKFSSKNNNYKSAAAGKTLVLPYNRLSELSGPSAVARLLKSQLNVQSAPLFQLPGSPILQKAIGSEHEEGLNCKRKPPLEEVRTTPQDSVSSRPSVVNGIERPGTLL</sequence>
<keyword evidence="4" id="KW-0813">Transport</keyword>
<proteinExistence type="inferred from homology"/>
<evidence type="ECO:0000256" key="2">
    <source>
        <dbReference type="ARBA" id="ARBA00009602"/>
    </source>
</evidence>
<dbReference type="InterPro" id="IPR000603">
    <property type="entry name" value="MPV"/>
</dbReference>
<evidence type="ECO:0000256" key="5">
    <source>
        <dbReference type="ARBA" id="ARBA00023031"/>
    </source>
</evidence>
<protein>
    <recommendedName>
        <fullName evidence="3">Movement protein</fullName>
    </recommendedName>
    <alternativeName>
        <fullName evidence="8">Protein 3A</fullName>
    </alternativeName>
</protein>
<evidence type="ECO:0000256" key="3">
    <source>
        <dbReference type="ARBA" id="ARBA00014660"/>
    </source>
</evidence>
<evidence type="ECO:0000256" key="7">
    <source>
        <dbReference type="ARBA" id="ARBA00025275"/>
    </source>
</evidence>
<evidence type="ECO:0000256" key="8">
    <source>
        <dbReference type="ARBA" id="ARBA00032603"/>
    </source>
</evidence>